<feature type="domain" description="GmrSD restriction endonucleases N-terminal" evidence="1">
    <location>
        <begin position="7"/>
        <end position="219"/>
    </location>
</feature>
<evidence type="ECO:0000313" key="2">
    <source>
        <dbReference type="EMBL" id="NEV65026.1"/>
    </source>
</evidence>
<dbReference type="AlphaFoldDB" id="A0A6M0K5G8"/>
<organism evidence="2 3">
    <name type="scientific">Thiorhodococcus minor</name>
    <dbReference type="NCBI Taxonomy" id="57489"/>
    <lineage>
        <taxon>Bacteria</taxon>
        <taxon>Pseudomonadati</taxon>
        <taxon>Pseudomonadota</taxon>
        <taxon>Gammaproteobacteria</taxon>
        <taxon>Chromatiales</taxon>
        <taxon>Chromatiaceae</taxon>
        <taxon>Thiorhodococcus</taxon>
    </lineage>
</organism>
<proteinExistence type="predicted"/>
<dbReference type="InterPro" id="IPR004919">
    <property type="entry name" value="GmrSD_N"/>
</dbReference>
<protein>
    <submittedName>
        <fullName evidence="2">DUF262 domain-containing protein</fullName>
    </submittedName>
</protein>
<reference evidence="2 3" key="1">
    <citation type="submission" date="2020-02" db="EMBL/GenBank/DDBJ databases">
        <title>Genome sequences of Thiorhodococcus mannitoliphagus and Thiorhodococcus minor, purple sulfur photosynthetic bacteria in the gammaproteobacterial family, Chromatiaceae.</title>
        <authorList>
            <person name="Aviles F.A."/>
            <person name="Meyer T.E."/>
            <person name="Kyndt J.A."/>
        </authorList>
    </citation>
    <scope>NUCLEOTIDE SEQUENCE [LARGE SCALE GENOMIC DNA]</scope>
    <source>
        <strain evidence="2 3">DSM 11518</strain>
    </source>
</reference>
<evidence type="ECO:0000259" key="1">
    <source>
        <dbReference type="Pfam" id="PF03235"/>
    </source>
</evidence>
<dbReference type="Pfam" id="PF03235">
    <property type="entry name" value="GmrSD_N"/>
    <property type="match status" value="1"/>
</dbReference>
<gene>
    <name evidence="2" type="ORF">G3446_24725</name>
</gene>
<comment type="caution">
    <text evidence="2">The sequence shown here is derived from an EMBL/GenBank/DDBJ whole genome shotgun (WGS) entry which is preliminary data.</text>
</comment>
<dbReference type="PANTHER" id="PTHR37292">
    <property type="entry name" value="VNG6097C"/>
    <property type="match status" value="1"/>
</dbReference>
<sequence length="547" mass="62330">MPRLPTLLAEVRSGAILIPNFQRPFEWDDDRRLDLLDSVDKEMPIGAILVWRTREHRLACLETLGAFGLPSGPGPQVPRAYLLDGHQRLATLYAALNWTDNRDDLLAAGVRWPVWYDLAAEPGDRPFRFLPQKRQPPPSWLPMYALLEPKRLYEQQKRLLDEGLDEESQRAELLANRFKDYQIPIMPLISEDLRLVTDSFVRVNSGGKRMNETHMVRALAYADDCDVEGKIEALRAELEPLGWGALDDQILLNVLKVRWGLHIYGAVPRELNELVQQHGCHPVFDELRRSIGWAVRLLADLGVRGPRALPYAAQLIAIAELGRRLNGNEPDQSQNATVSRWFWATTYGEYFTGMPGNRFRDAIDALYQAVTEGCDPIPPDLIREVDPIHTFNFRATRTKALALRMTWRIADDQLRERTQQALGEQGVDAVHLLFARRGARLPENRIVALPEELQRVRQGLMWSRDLFLFGTSRDPSAAIEAKHLARSRLLSEYLILPDAPVTHDSQGDEIADALEHILTDRRTRIDEVERAFLDRIGFSFASDEAAE</sequence>
<dbReference type="RefSeq" id="WP_164456352.1">
    <property type="nucleotide sequence ID" value="NZ_JAAIJQ010000137.1"/>
</dbReference>
<evidence type="ECO:0000313" key="3">
    <source>
        <dbReference type="Proteomes" id="UP000483379"/>
    </source>
</evidence>
<dbReference type="PANTHER" id="PTHR37292:SF2">
    <property type="entry name" value="DUF262 DOMAIN-CONTAINING PROTEIN"/>
    <property type="match status" value="1"/>
</dbReference>
<dbReference type="Proteomes" id="UP000483379">
    <property type="component" value="Unassembled WGS sequence"/>
</dbReference>
<accession>A0A6M0K5G8</accession>
<name>A0A6M0K5G8_9GAMM</name>
<keyword evidence="3" id="KW-1185">Reference proteome</keyword>
<dbReference type="EMBL" id="JAAIJQ010000137">
    <property type="protein sequence ID" value="NEV65026.1"/>
    <property type="molecule type" value="Genomic_DNA"/>
</dbReference>